<dbReference type="AlphaFoldDB" id="V2Y6K5"/>
<dbReference type="EMBL" id="ACIL03000007">
    <property type="protein sequence ID" value="ESL03722.1"/>
    <property type="molecule type" value="Genomic_DNA"/>
</dbReference>
<dbReference type="Proteomes" id="UP000018227">
    <property type="component" value="Unassembled WGS sequence"/>
</dbReference>
<organism evidence="2 3">
    <name type="scientific">Catonella morbi ATCC 51271</name>
    <dbReference type="NCBI Taxonomy" id="592026"/>
    <lineage>
        <taxon>Bacteria</taxon>
        <taxon>Bacillati</taxon>
        <taxon>Bacillota</taxon>
        <taxon>Clostridia</taxon>
        <taxon>Lachnospirales</taxon>
        <taxon>Lachnospiraceae</taxon>
        <taxon>Catonella</taxon>
    </lineage>
</organism>
<dbReference type="PANTHER" id="PTHR13887">
    <property type="entry name" value="GLUTATHIONE S-TRANSFERASE KAPPA"/>
    <property type="match status" value="1"/>
</dbReference>
<dbReference type="eggNOG" id="COG2761">
    <property type="taxonomic scope" value="Bacteria"/>
</dbReference>
<comment type="caution">
    <text evidence="2">The sequence shown here is derived from an EMBL/GenBank/DDBJ whole genome shotgun (WGS) entry which is preliminary data.</text>
</comment>
<dbReference type="InterPro" id="IPR001853">
    <property type="entry name" value="DSBA-like_thioredoxin_dom"/>
</dbReference>
<name>V2Y6K5_9FIRM</name>
<keyword evidence="3" id="KW-1185">Reference proteome</keyword>
<dbReference type="Pfam" id="PF01323">
    <property type="entry name" value="DSBA"/>
    <property type="match status" value="1"/>
</dbReference>
<protein>
    <submittedName>
        <fullName evidence="2">DsbA-like protein</fullName>
    </submittedName>
</protein>
<proteinExistence type="predicted"/>
<evidence type="ECO:0000313" key="2">
    <source>
        <dbReference type="EMBL" id="ESL03722.1"/>
    </source>
</evidence>
<dbReference type="GO" id="GO:0016491">
    <property type="term" value="F:oxidoreductase activity"/>
    <property type="evidence" value="ECO:0007669"/>
    <property type="project" value="InterPro"/>
</dbReference>
<dbReference type="STRING" id="592026.GCWU0000282_000887"/>
<dbReference type="HOGENOM" id="CLU_069253_2_0_9"/>
<accession>V2Y6K5</accession>
<dbReference type="InterPro" id="IPR036249">
    <property type="entry name" value="Thioredoxin-like_sf"/>
</dbReference>
<dbReference type="OrthoDB" id="9799122at2"/>
<sequence>MKIKIIMFTDFICEWCYLGKRILDTLKDKYEFEMEYKFIEIHPDTPQEGMPFTYHLHFPKRFFDMINKLGEPYNIQIAYKDIFANTRNSLLLAEYASNIGKIDTYMKLVWDKYMLEGVNISREDVLQDIVMGIGINPKSVSKVLSSYQYLEKLEVNHRLYNQFDCNGVPSFIVNEEYRLTGAQSAQTWTDLFEKIQNNT</sequence>
<evidence type="ECO:0000313" key="3">
    <source>
        <dbReference type="Proteomes" id="UP000018227"/>
    </source>
</evidence>
<evidence type="ECO:0000259" key="1">
    <source>
        <dbReference type="Pfam" id="PF01323"/>
    </source>
</evidence>
<dbReference type="SUPFAM" id="SSF52833">
    <property type="entry name" value="Thioredoxin-like"/>
    <property type="match status" value="1"/>
</dbReference>
<dbReference type="RefSeq" id="WP_023353771.1">
    <property type="nucleotide sequence ID" value="NZ_KI535367.1"/>
</dbReference>
<dbReference type="Gene3D" id="3.40.30.10">
    <property type="entry name" value="Glutaredoxin"/>
    <property type="match status" value="1"/>
</dbReference>
<reference evidence="2 3" key="1">
    <citation type="submission" date="2013-06" db="EMBL/GenBank/DDBJ databases">
        <authorList>
            <person name="Weinstock G."/>
            <person name="Sodergren E."/>
            <person name="Clifton S."/>
            <person name="Fulton L."/>
            <person name="Fulton B."/>
            <person name="Courtney L."/>
            <person name="Fronick C."/>
            <person name="Harrison M."/>
            <person name="Strong C."/>
            <person name="Farmer C."/>
            <person name="Delahaunty K."/>
            <person name="Markovic C."/>
            <person name="Hall O."/>
            <person name="Minx P."/>
            <person name="Tomlinson C."/>
            <person name="Mitreva M."/>
            <person name="Nelson J."/>
            <person name="Hou S."/>
            <person name="Wollam A."/>
            <person name="Pepin K.H."/>
            <person name="Johnson M."/>
            <person name="Bhonagiri V."/>
            <person name="Nash W.E."/>
            <person name="Warren W."/>
            <person name="Chinwalla A."/>
            <person name="Mardis E.R."/>
            <person name="Wilson R.K."/>
        </authorList>
    </citation>
    <scope>NUCLEOTIDE SEQUENCE [LARGE SCALE GENOMIC DNA]</scope>
    <source>
        <strain evidence="2 3">ATCC 51271</strain>
    </source>
</reference>
<gene>
    <name evidence="2" type="ORF">GCWU0000282_000887</name>
</gene>
<feature type="domain" description="DSBA-like thioredoxin" evidence="1">
    <location>
        <begin position="5"/>
        <end position="189"/>
    </location>
</feature>
<dbReference type="PANTHER" id="PTHR13887:SF41">
    <property type="entry name" value="THIOREDOXIN SUPERFAMILY PROTEIN"/>
    <property type="match status" value="1"/>
</dbReference>